<evidence type="ECO:0008006" key="9">
    <source>
        <dbReference type="Google" id="ProtNLM"/>
    </source>
</evidence>
<keyword evidence="2" id="KW-0813">Transport</keyword>
<dbReference type="PANTHER" id="PTHR19432">
    <property type="entry name" value="SUGAR TRANSPORTER"/>
    <property type="match status" value="1"/>
</dbReference>
<dbReference type="Gene3D" id="1.20.1250.20">
    <property type="entry name" value="MFS general substrate transporter like domains"/>
    <property type="match status" value="1"/>
</dbReference>
<feature type="transmembrane region" description="Helical" evidence="6">
    <location>
        <begin position="575"/>
        <end position="593"/>
    </location>
</feature>
<dbReference type="OrthoDB" id="28755at2759"/>
<sequence>MHGAYQQIRNPLGFEKVSNGGHNVLPHARTDGIKGDAIRILSSRYLLCLTIAIGLHPFSLQVVWATVMAEGWPFILSLGLHPSLVSLAWLAGPICGTVLQPYIGYKSDSCNHKWGRRKPFIVYGTIATIICLNILSWISEIVNLGSHIFGTSSDNTVTITMKKVLAIVCVWALNAAIQPVQTGLRVLIVDSCPAEQQVQATSMTTCITIIGGAIGYGCGFLEMPEGPAWVENTQFKSLSIIASISLGSTVAITSTVIQEKTQPQLSQKFKYQPIYREILRTFRSSPQKLKTVCAVQFFSWLAWCPFLFSITTYLRNLYEEQLLSKTNMPTAFLTLGALHEYSLRLATLAMVLFQIVALLTLIGFPSIISKKPLTVPRLRVRAPSETRERDIPREDIETLRDRYLQKESLMCNSIARRECFSLTRAWRYSHIVTSICMLGATLGNDFIRSVVFVAILGSSWALTQWTPLAIIGTEIAQDCNPEEREPCMQDTITASTWMGDNCTSSRLPSQGLDLEQTEDHAQVSSETELDIRSRAATFLGLHNMAISLPQILSAMVNAVIYWLFGILGLGETQSMAWTLRVGCFAAIAAAFCARSLG</sequence>
<accession>A0A2J6S5Y1</accession>
<dbReference type="SUPFAM" id="SSF103473">
    <property type="entry name" value="MFS general substrate transporter"/>
    <property type="match status" value="1"/>
</dbReference>
<feature type="transmembrane region" description="Helical" evidence="6">
    <location>
        <begin position="79"/>
        <end position="99"/>
    </location>
</feature>
<feature type="transmembrane region" description="Helical" evidence="6">
    <location>
        <begin position="551"/>
        <end position="569"/>
    </location>
</feature>
<evidence type="ECO:0000256" key="5">
    <source>
        <dbReference type="ARBA" id="ARBA00023136"/>
    </source>
</evidence>
<feature type="transmembrane region" description="Helical" evidence="6">
    <location>
        <begin position="120"/>
        <end position="139"/>
    </location>
</feature>
<dbReference type="GO" id="GO:0008506">
    <property type="term" value="F:sucrose:proton symporter activity"/>
    <property type="evidence" value="ECO:0007669"/>
    <property type="project" value="TreeGrafter"/>
</dbReference>
<feature type="transmembrane region" description="Helical" evidence="6">
    <location>
        <begin position="292"/>
        <end position="314"/>
    </location>
</feature>
<name>A0A2J6S5Y1_HYAVF</name>
<dbReference type="AlphaFoldDB" id="A0A2J6S5Y1"/>
<keyword evidence="5 6" id="KW-0472">Membrane</keyword>
<evidence type="ECO:0000256" key="1">
    <source>
        <dbReference type="ARBA" id="ARBA00004141"/>
    </source>
</evidence>
<dbReference type="Pfam" id="PF03209">
    <property type="entry name" value="PUCC"/>
    <property type="match status" value="1"/>
</dbReference>
<keyword evidence="3 6" id="KW-0812">Transmembrane</keyword>
<keyword evidence="4 6" id="KW-1133">Transmembrane helix</keyword>
<gene>
    <name evidence="7" type="ORF">L207DRAFT_577034</name>
</gene>
<evidence type="ECO:0000256" key="3">
    <source>
        <dbReference type="ARBA" id="ARBA00022692"/>
    </source>
</evidence>
<dbReference type="EMBL" id="KZ613939">
    <property type="protein sequence ID" value="PMD46163.1"/>
    <property type="molecule type" value="Genomic_DNA"/>
</dbReference>
<dbReference type="InterPro" id="IPR036259">
    <property type="entry name" value="MFS_trans_sf"/>
</dbReference>
<dbReference type="GO" id="GO:0005886">
    <property type="term" value="C:plasma membrane"/>
    <property type="evidence" value="ECO:0007669"/>
    <property type="project" value="TreeGrafter"/>
</dbReference>
<feature type="transmembrane region" description="Helical" evidence="6">
    <location>
        <begin position="45"/>
        <end position="67"/>
    </location>
</feature>
<dbReference type="Proteomes" id="UP000235786">
    <property type="component" value="Unassembled WGS sequence"/>
</dbReference>
<comment type="subcellular location">
    <subcellularLocation>
        <location evidence="1">Membrane</location>
        <topology evidence="1">Multi-pass membrane protein</topology>
    </subcellularLocation>
</comment>
<keyword evidence="8" id="KW-1185">Reference proteome</keyword>
<reference evidence="7 8" key="1">
    <citation type="submission" date="2016-04" db="EMBL/GenBank/DDBJ databases">
        <title>A degradative enzymes factory behind the ericoid mycorrhizal symbiosis.</title>
        <authorList>
            <consortium name="DOE Joint Genome Institute"/>
            <person name="Martino E."/>
            <person name="Morin E."/>
            <person name="Grelet G."/>
            <person name="Kuo A."/>
            <person name="Kohler A."/>
            <person name="Daghino S."/>
            <person name="Barry K."/>
            <person name="Choi C."/>
            <person name="Cichocki N."/>
            <person name="Clum A."/>
            <person name="Copeland A."/>
            <person name="Hainaut M."/>
            <person name="Haridas S."/>
            <person name="Labutti K."/>
            <person name="Lindquist E."/>
            <person name="Lipzen A."/>
            <person name="Khouja H.-R."/>
            <person name="Murat C."/>
            <person name="Ohm R."/>
            <person name="Olson A."/>
            <person name="Spatafora J."/>
            <person name="Veneault-Fourrey C."/>
            <person name="Henrissat B."/>
            <person name="Grigoriev I."/>
            <person name="Martin F."/>
            <person name="Perotto S."/>
        </authorList>
    </citation>
    <scope>NUCLEOTIDE SEQUENCE [LARGE SCALE GENOMIC DNA]</scope>
    <source>
        <strain evidence="7 8">F</strain>
    </source>
</reference>
<evidence type="ECO:0000256" key="4">
    <source>
        <dbReference type="ARBA" id="ARBA00022989"/>
    </source>
</evidence>
<evidence type="ECO:0000313" key="8">
    <source>
        <dbReference type="Proteomes" id="UP000235786"/>
    </source>
</evidence>
<evidence type="ECO:0000256" key="2">
    <source>
        <dbReference type="ARBA" id="ARBA00022448"/>
    </source>
</evidence>
<proteinExistence type="predicted"/>
<evidence type="ECO:0000313" key="7">
    <source>
        <dbReference type="EMBL" id="PMD46163.1"/>
    </source>
</evidence>
<feature type="transmembrane region" description="Helical" evidence="6">
    <location>
        <begin position="345"/>
        <end position="368"/>
    </location>
</feature>
<feature type="transmembrane region" description="Helical" evidence="6">
    <location>
        <begin position="159"/>
        <end position="177"/>
    </location>
</feature>
<dbReference type="InterPro" id="IPR004896">
    <property type="entry name" value="PucC-rel"/>
</dbReference>
<organism evidence="7 8">
    <name type="scientific">Hyaloscypha variabilis (strain UAMH 11265 / GT02V1 / F)</name>
    <name type="common">Meliniomyces variabilis</name>
    <dbReference type="NCBI Taxonomy" id="1149755"/>
    <lineage>
        <taxon>Eukaryota</taxon>
        <taxon>Fungi</taxon>
        <taxon>Dikarya</taxon>
        <taxon>Ascomycota</taxon>
        <taxon>Pezizomycotina</taxon>
        <taxon>Leotiomycetes</taxon>
        <taxon>Helotiales</taxon>
        <taxon>Hyaloscyphaceae</taxon>
        <taxon>Hyaloscypha</taxon>
        <taxon>Hyaloscypha variabilis</taxon>
    </lineage>
</organism>
<dbReference type="PANTHER" id="PTHR19432:SF35">
    <property type="entry name" value="SOLUTE CARRIER FAMILY 45 MEMBER 3 ISOFORM X1"/>
    <property type="match status" value="1"/>
</dbReference>
<protein>
    <recommendedName>
        <fullName evidence="9">MFS general substrate transporter</fullName>
    </recommendedName>
</protein>
<evidence type="ECO:0000256" key="6">
    <source>
        <dbReference type="SAM" id="Phobius"/>
    </source>
</evidence>